<dbReference type="InterPro" id="IPR023996">
    <property type="entry name" value="TonB-dep_OMP_SusC/RagA"/>
</dbReference>
<keyword evidence="4 7" id="KW-0812">Transmembrane</keyword>
<evidence type="ECO:0000256" key="6">
    <source>
        <dbReference type="ARBA" id="ARBA00023237"/>
    </source>
</evidence>
<dbReference type="Gene3D" id="2.170.130.10">
    <property type="entry name" value="TonB-dependent receptor, plug domain"/>
    <property type="match status" value="1"/>
</dbReference>
<comment type="caution">
    <text evidence="10">The sequence shown here is derived from an EMBL/GenBank/DDBJ whole genome shotgun (WGS) entry which is preliminary data.</text>
</comment>
<reference evidence="10 11" key="1">
    <citation type="submission" date="2014-04" db="EMBL/GenBank/DDBJ databases">
        <title>Characterization and application of a salt tolerant electro-active bacterium.</title>
        <authorList>
            <person name="Yang L."/>
            <person name="Wei S."/>
            <person name="Tay Q.X.M."/>
        </authorList>
    </citation>
    <scope>NUCLEOTIDE SEQUENCE [LARGE SCALE GENOMIC DNA]</scope>
    <source>
        <strain evidence="10 11">LY1</strain>
    </source>
</reference>
<dbReference type="Gene3D" id="2.40.170.20">
    <property type="entry name" value="TonB-dependent receptor, beta-barrel domain"/>
    <property type="match status" value="1"/>
</dbReference>
<dbReference type="NCBIfam" id="TIGR04056">
    <property type="entry name" value="OMP_RagA_SusC"/>
    <property type="match status" value="1"/>
</dbReference>
<evidence type="ECO:0000256" key="8">
    <source>
        <dbReference type="SAM" id="Phobius"/>
    </source>
</evidence>
<evidence type="ECO:0000313" key="11">
    <source>
        <dbReference type="Proteomes" id="UP000027821"/>
    </source>
</evidence>
<dbReference type="STRING" id="1048983.EL17_18030"/>
<evidence type="ECO:0000256" key="7">
    <source>
        <dbReference type="PROSITE-ProRule" id="PRU01360"/>
    </source>
</evidence>
<dbReference type="InterPro" id="IPR012910">
    <property type="entry name" value="Plug_dom"/>
</dbReference>
<gene>
    <name evidence="10" type="ORF">EL17_18030</name>
</gene>
<dbReference type="AlphaFoldDB" id="A0A074KYI7"/>
<dbReference type="Gene3D" id="2.60.40.1120">
    <property type="entry name" value="Carboxypeptidase-like, regulatory domain"/>
    <property type="match status" value="1"/>
</dbReference>
<feature type="domain" description="TonB-dependent receptor plug" evidence="9">
    <location>
        <begin position="134"/>
        <end position="240"/>
    </location>
</feature>
<dbReference type="Pfam" id="PF07715">
    <property type="entry name" value="Plug"/>
    <property type="match status" value="1"/>
</dbReference>
<evidence type="ECO:0000256" key="2">
    <source>
        <dbReference type="ARBA" id="ARBA00022448"/>
    </source>
</evidence>
<evidence type="ECO:0000259" key="9">
    <source>
        <dbReference type="Pfam" id="PF07715"/>
    </source>
</evidence>
<name>A0A074KYI7_9BACT</name>
<proteinExistence type="inferred from homology"/>
<dbReference type="InterPro" id="IPR008969">
    <property type="entry name" value="CarboxyPept-like_regulatory"/>
</dbReference>
<evidence type="ECO:0000256" key="1">
    <source>
        <dbReference type="ARBA" id="ARBA00004571"/>
    </source>
</evidence>
<protein>
    <recommendedName>
        <fullName evidence="9">TonB-dependent receptor plug domain-containing protein</fullName>
    </recommendedName>
</protein>
<dbReference type="PROSITE" id="PS52016">
    <property type="entry name" value="TONB_DEPENDENT_REC_3"/>
    <property type="match status" value="1"/>
</dbReference>
<dbReference type="SUPFAM" id="SSF49464">
    <property type="entry name" value="Carboxypeptidase regulatory domain-like"/>
    <property type="match status" value="1"/>
</dbReference>
<keyword evidence="11" id="KW-1185">Reference proteome</keyword>
<dbReference type="eggNOG" id="COG1629">
    <property type="taxonomic scope" value="Bacteria"/>
</dbReference>
<dbReference type="Proteomes" id="UP000027821">
    <property type="component" value="Unassembled WGS sequence"/>
</dbReference>
<keyword evidence="6 7" id="KW-0998">Cell outer membrane</keyword>
<evidence type="ECO:0000256" key="5">
    <source>
        <dbReference type="ARBA" id="ARBA00023136"/>
    </source>
</evidence>
<accession>A0A074KYI7</accession>
<dbReference type="InterPro" id="IPR036942">
    <property type="entry name" value="Beta-barrel_TonB_sf"/>
</dbReference>
<keyword evidence="2 7" id="KW-0813">Transport</keyword>
<sequence>MKNLYPRKDREAFPIKTTFVVAIMMAIIFAPVAQSIAQELSRVVTGTVISAVDKQPIPGVAVMIKGTSVGTTTDIDGNYSINIPTVGATLTYSFIGFNRREVQVTNQNTQDLELQEDLQDLGEVVVIGYGTVKKSDLTGSVVSVRDKDLTAIPVTNALEVMQGKVPGLDLTRASGQAGAGMNFNIRGNRSLNAGNQPLVLVDGIIYGSTLDVNPNDIASIEVLKDAASTAIYGTLGANGVILITTKRGAEGKSKISVNSYYGISDLGGYAEIMTGPQWVDLRRESRRTVGEWNSPADDVNIFNPAQLDNFRNGIYTDWAREVLQTGSQQNHQVGISGGDSKFAYYFSLEYFNEKGLMANDELDRYSGRFTIDYRIQENLKLSTNIMYTIRDHDRRRDPLNQANKMSPLGAPFDAEGNVVTFPVGDASTLNPLVDEIPGNYVDNEMNKRFFGNISLDWTISPSLAFTSRLGLDNTSSRRGLFSATNTIEVGPNGQSLARITNFTNSRITFENFGTYTRNVENHEFQVLMGSSIWANRDEENFAEGRDLLSSTMLFHNLGATQNAVRIGSELVETSIASFFTRFNYKLFDKYLFTGVLRADGSSVLAPGNKWGFFPSAAVSWLAKEEGFLRNVEAVSELKFRMSYGISGNSAVSPYQTLGGLSKSTYAFDRGANEVAAFGFYPSLISAPTLSWETTASANFGIDFGFFNNRITGNLDIYQQNTSDLLMQRALPTTSGFASSWDNVGKTRNTGIELLLSTINIDRPTGIGWSTDFTFGANREEIRELVTGDRDLANGWFVGYPISSFYDYEKIGIWQTNEADQAAVNQQSPGEIRVRDQDGNGIITPEDRTILGSEVPNFTLGVNNRVSYRDFELNFFVFARVGQTIISEAAGSFKIDGLENGPMVDYWTPENPTNAYPRPDAGTSRASTRYYSTLQYVDGSFLKLRDVTLAYNLPNQFASRLAVSRLRVYATAKNYFVLSNMGPYDPERGGNLSFPMTRQLVFGVNIDL</sequence>
<comment type="similarity">
    <text evidence="7">Belongs to the TonB-dependent receptor family.</text>
</comment>
<dbReference type="Pfam" id="PF13715">
    <property type="entry name" value="CarbopepD_reg_2"/>
    <property type="match status" value="1"/>
</dbReference>
<keyword evidence="5 7" id="KW-0472">Membrane</keyword>
<dbReference type="SUPFAM" id="SSF56935">
    <property type="entry name" value="Porins"/>
    <property type="match status" value="1"/>
</dbReference>
<evidence type="ECO:0000313" key="10">
    <source>
        <dbReference type="EMBL" id="KEO72638.1"/>
    </source>
</evidence>
<dbReference type="InterPro" id="IPR039426">
    <property type="entry name" value="TonB-dep_rcpt-like"/>
</dbReference>
<evidence type="ECO:0000256" key="3">
    <source>
        <dbReference type="ARBA" id="ARBA00022452"/>
    </source>
</evidence>
<dbReference type="InterPro" id="IPR037066">
    <property type="entry name" value="Plug_dom_sf"/>
</dbReference>
<dbReference type="EMBL" id="JMIH01000024">
    <property type="protein sequence ID" value="KEO72638.1"/>
    <property type="molecule type" value="Genomic_DNA"/>
</dbReference>
<dbReference type="NCBIfam" id="TIGR04057">
    <property type="entry name" value="SusC_RagA_signa"/>
    <property type="match status" value="1"/>
</dbReference>
<dbReference type="GO" id="GO:0009279">
    <property type="term" value="C:cell outer membrane"/>
    <property type="evidence" value="ECO:0007669"/>
    <property type="project" value="UniProtKB-SubCell"/>
</dbReference>
<comment type="subcellular location">
    <subcellularLocation>
        <location evidence="1 7">Cell outer membrane</location>
        <topology evidence="1 7">Multi-pass membrane protein</topology>
    </subcellularLocation>
</comment>
<dbReference type="InterPro" id="IPR023997">
    <property type="entry name" value="TonB-dep_OMP_SusC/RagA_CS"/>
</dbReference>
<keyword evidence="3 7" id="KW-1134">Transmembrane beta strand</keyword>
<evidence type="ECO:0000256" key="4">
    <source>
        <dbReference type="ARBA" id="ARBA00022692"/>
    </source>
</evidence>
<organism evidence="10 11">
    <name type="scientific">Anditalea andensis</name>
    <dbReference type="NCBI Taxonomy" id="1048983"/>
    <lineage>
        <taxon>Bacteria</taxon>
        <taxon>Pseudomonadati</taxon>
        <taxon>Bacteroidota</taxon>
        <taxon>Cytophagia</taxon>
        <taxon>Cytophagales</taxon>
        <taxon>Cytophagaceae</taxon>
        <taxon>Anditalea</taxon>
    </lineage>
</organism>
<keyword evidence="8" id="KW-1133">Transmembrane helix</keyword>
<feature type="transmembrane region" description="Helical" evidence="8">
    <location>
        <begin position="12"/>
        <end position="33"/>
    </location>
</feature>